<evidence type="ECO:0000313" key="6">
    <source>
        <dbReference type="Proteomes" id="UP000657075"/>
    </source>
</evidence>
<accession>A0A830ECG0</accession>
<evidence type="ECO:0000313" key="7">
    <source>
        <dbReference type="Proteomes" id="UP001060771"/>
    </source>
</evidence>
<organism evidence="5 6">
    <name type="scientific">Vulcanisaeta souniana JCM 11219</name>
    <dbReference type="NCBI Taxonomy" id="1293586"/>
    <lineage>
        <taxon>Archaea</taxon>
        <taxon>Thermoproteota</taxon>
        <taxon>Thermoprotei</taxon>
        <taxon>Thermoproteales</taxon>
        <taxon>Thermoproteaceae</taxon>
        <taxon>Vulcanisaeta</taxon>
    </lineage>
</organism>
<reference evidence="7" key="3">
    <citation type="submission" date="2022-09" db="EMBL/GenBank/DDBJ databases">
        <title>Complete genome sequence of Vulcanisaeta souniana.</title>
        <authorList>
            <person name="Kato S."/>
            <person name="Itoh T."/>
            <person name="Ohkuma M."/>
        </authorList>
    </citation>
    <scope>NUCLEOTIDE SEQUENCE [LARGE SCALE GENOMIC DNA]</scope>
    <source>
        <strain evidence="7">JCM 11219</strain>
    </source>
</reference>
<dbReference type="InterPro" id="IPR002820">
    <property type="entry name" value="Mopterin_CF_biosynth-C_dom"/>
</dbReference>
<evidence type="ECO:0000313" key="4">
    <source>
        <dbReference type="EMBL" id="BDR92919.1"/>
    </source>
</evidence>
<reference evidence="5" key="2">
    <citation type="submission" date="2020-09" db="EMBL/GenBank/DDBJ databases">
        <authorList>
            <person name="Sun Q."/>
            <person name="Ohkuma M."/>
        </authorList>
    </citation>
    <scope>NUCLEOTIDE SEQUENCE</scope>
    <source>
        <strain evidence="5">JCM 11219</strain>
    </source>
</reference>
<dbReference type="Proteomes" id="UP000657075">
    <property type="component" value="Unassembled WGS sequence"/>
</dbReference>
<dbReference type="AlphaFoldDB" id="A0A830ECG0"/>
<evidence type="ECO:0000259" key="3">
    <source>
        <dbReference type="Pfam" id="PF01967"/>
    </source>
</evidence>
<evidence type="ECO:0000256" key="1">
    <source>
        <dbReference type="ARBA" id="ARBA00005046"/>
    </source>
</evidence>
<feature type="domain" description="Molybdopterin cofactor biosynthesis C (MoaC)" evidence="3">
    <location>
        <begin position="5"/>
        <end position="126"/>
    </location>
</feature>
<dbReference type="GO" id="GO:0006777">
    <property type="term" value="P:Mo-molybdopterin cofactor biosynthetic process"/>
    <property type="evidence" value="ECO:0007669"/>
    <property type="project" value="UniProtKB-KW"/>
</dbReference>
<feature type="domain" description="Molybdopterin cofactor biosynthesis C (MoaC)" evidence="3">
    <location>
        <begin position="184"/>
        <end position="320"/>
    </location>
</feature>
<dbReference type="OrthoDB" id="10067at2157"/>
<comment type="pathway">
    <text evidence="1">Cofactor biosynthesis; molybdopterin biosynthesis.</text>
</comment>
<dbReference type="InterPro" id="IPR036522">
    <property type="entry name" value="MoaC_sf"/>
</dbReference>
<dbReference type="GeneID" id="76207552"/>
<keyword evidence="7" id="KW-1185">Reference proteome</keyword>
<reference evidence="5" key="1">
    <citation type="journal article" date="2014" name="Int. J. Syst. Evol. Microbiol.">
        <title>Complete genome sequence of Corynebacterium casei LMG S-19264T (=DSM 44701T), isolated from a smear-ripened cheese.</title>
        <authorList>
            <consortium name="US DOE Joint Genome Institute (JGI-PGF)"/>
            <person name="Walter F."/>
            <person name="Albersmeier A."/>
            <person name="Kalinowski J."/>
            <person name="Ruckert C."/>
        </authorList>
    </citation>
    <scope>NUCLEOTIDE SEQUENCE</scope>
    <source>
        <strain evidence="5">JCM 11219</strain>
    </source>
</reference>
<dbReference type="EMBL" id="BMNM01000013">
    <property type="protein sequence ID" value="GGI85593.1"/>
    <property type="molecule type" value="Genomic_DNA"/>
</dbReference>
<dbReference type="RefSeq" id="WP_188604083.1">
    <property type="nucleotide sequence ID" value="NZ_AP026830.1"/>
</dbReference>
<keyword evidence="2" id="KW-0501">Molybdenum cofactor biosynthesis</keyword>
<evidence type="ECO:0000313" key="5">
    <source>
        <dbReference type="EMBL" id="GGI85593.1"/>
    </source>
</evidence>
<reference evidence="4" key="4">
    <citation type="journal article" date="2023" name="Microbiol. Resour. Announc.">
        <title>Complete Genome Sequence of Vulcanisaeta souniana Strain IC-059, a Hyperthermophilic Archaeon Isolated from Hot Spring Water in Japan.</title>
        <authorList>
            <person name="Kato S."/>
            <person name="Itoh T."/>
            <person name="Wu L."/>
            <person name="Ma J."/>
            <person name="Ohkuma M."/>
        </authorList>
    </citation>
    <scope>NUCLEOTIDE SEQUENCE</scope>
    <source>
        <strain evidence="4">JCM 11219</strain>
    </source>
</reference>
<dbReference type="SUPFAM" id="SSF55040">
    <property type="entry name" value="Molybdenum cofactor biosynthesis protein C, MoaC"/>
    <property type="match status" value="2"/>
</dbReference>
<evidence type="ECO:0000256" key="2">
    <source>
        <dbReference type="ARBA" id="ARBA00023150"/>
    </source>
</evidence>
<proteinExistence type="predicted"/>
<gene>
    <name evidence="5" type="ORF">GCM10007112_23340</name>
    <name evidence="4" type="ORF">Vsou_20120</name>
</gene>
<name>A0A830ECG0_9CREN</name>
<dbReference type="EMBL" id="AP026830">
    <property type="protein sequence ID" value="BDR92919.1"/>
    <property type="molecule type" value="Genomic_DNA"/>
</dbReference>
<dbReference type="UniPathway" id="UPA00344"/>
<dbReference type="Pfam" id="PF01967">
    <property type="entry name" value="MoaC"/>
    <property type="match status" value="2"/>
</dbReference>
<dbReference type="Gene3D" id="3.30.70.640">
    <property type="entry name" value="Molybdopterin cofactor biosynthesis C (MoaC) domain"/>
    <property type="match status" value="2"/>
</dbReference>
<dbReference type="Proteomes" id="UP001060771">
    <property type="component" value="Chromosome"/>
</dbReference>
<sequence>MTVRMIDITGKEPIYREATATGFLRVDEDTMGELMKVGVSGLGNAAAIAKVTAINATKTAWKLIPLLHPVPITYIEARVRYEKDGIRMGVLARTRAQTGIEMDVLFGLFSGLLAAWNTIKGCSRTCTPEWVTNFMGNQVQTCGSSRVDGMFDIRVVSKVKSEERISLSLGDFEDNTGGLPVVTMFDVTAEPTYYGEASAKGFVRLRESTVELIRQGNVEKGDVITIAKAASIMATKKAWEVLPLVHLNYITYVNADVKVVEDGVEVSVDTRNVSNTGSAMEAVFAVGVGLLTVWDMVKKYEKDENGQYPYTVIKEIKVLKALKTPAV</sequence>
<protein>
    <recommendedName>
        <fullName evidence="3">Molybdopterin cofactor biosynthesis C (MoaC) domain-containing protein</fullName>
    </recommendedName>
</protein>